<keyword evidence="1" id="KW-0812">Transmembrane</keyword>
<dbReference type="eggNOG" id="ENOG5033AH3">
    <property type="taxonomic scope" value="Bacteria"/>
</dbReference>
<evidence type="ECO:0000256" key="1">
    <source>
        <dbReference type="SAM" id="Phobius"/>
    </source>
</evidence>
<evidence type="ECO:0000313" key="3">
    <source>
        <dbReference type="Proteomes" id="UP000004169"/>
    </source>
</evidence>
<name>H8FT57_MAGML</name>
<protein>
    <submittedName>
        <fullName evidence="2">Uncharacterized protein</fullName>
    </submittedName>
</protein>
<keyword evidence="1" id="KW-0472">Membrane</keyword>
<dbReference type="Proteomes" id="UP000004169">
    <property type="component" value="Unassembled WGS sequence"/>
</dbReference>
<feature type="transmembrane region" description="Helical" evidence="1">
    <location>
        <begin position="69"/>
        <end position="86"/>
    </location>
</feature>
<dbReference type="OrthoDB" id="7360798at2"/>
<dbReference type="EMBL" id="CAHP01000021">
    <property type="protein sequence ID" value="CCG41545.1"/>
    <property type="molecule type" value="Genomic_DNA"/>
</dbReference>
<dbReference type="RefSeq" id="WP_002728729.1">
    <property type="nucleotide sequence ID" value="NZ_CAHP01000021.1"/>
</dbReference>
<evidence type="ECO:0000313" key="2">
    <source>
        <dbReference type="EMBL" id="CCG41545.1"/>
    </source>
</evidence>
<organism evidence="2 3">
    <name type="scientific">Magnetospirillum molischianum DSM 120</name>
    <dbReference type="NCBI Taxonomy" id="1150626"/>
    <lineage>
        <taxon>Bacteria</taxon>
        <taxon>Pseudomonadati</taxon>
        <taxon>Pseudomonadota</taxon>
        <taxon>Alphaproteobacteria</taxon>
        <taxon>Rhodospirillales</taxon>
        <taxon>Rhodospirillaceae</taxon>
        <taxon>Magnetospirillum</taxon>
    </lineage>
</organism>
<gene>
    <name evidence="2" type="ORF">PHAMO_280079</name>
</gene>
<dbReference type="STRING" id="1150626.PHAMO_280079"/>
<keyword evidence="3" id="KW-1185">Reference proteome</keyword>
<reference evidence="2 3" key="1">
    <citation type="journal article" date="2012" name="J. Bacteriol.">
        <title>Draft Genome Sequence of the Purple Photosynthetic Bacterium Phaeospirillum molischianum DSM120, a Particularly Versatile Bacterium.</title>
        <authorList>
            <person name="Duquesne K."/>
            <person name="Prima V."/>
            <person name="Ji B."/>
            <person name="Rouy Z."/>
            <person name="Medigue C."/>
            <person name="Talla E."/>
            <person name="Sturgis J.N."/>
        </authorList>
    </citation>
    <scope>NUCLEOTIDE SEQUENCE [LARGE SCALE GENOMIC DNA]</scope>
    <source>
        <strain evidence="3">DSM120</strain>
    </source>
</reference>
<dbReference type="AlphaFoldDB" id="H8FT57"/>
<sequence>MLFGRVTGWLLVGLAVIMASADAVMALGPADYVGLITADFVLLLSGHAPDTAETGRTLFDTVQAMVLDLPAWVVVGTMGVTLSLVCRHRPRRWRRSAFRR</sequence>
<proteinExistence type="predicted"/>
<accession>H8FT57</accession>
<comment type="caution">
    <text evidence="2">The sequence shown here is derived from an EMBL/GenBank/DDBJ whole genome shotgun (WGS) entry which is preliminary data.</text>
</comment>
<keyword evidence="1" id="KW-1133">Transmembrane helix</keyword>